<keyword evidence="1" id="KW-0433">Leucine-rich repeat</keyword>
<dbReference type="Pfam" id="PF00560">
    <property type="entry name" value="LRR_1"/>
    <property type="match status" value="1"/>
</dbReference>
<organism evidence="3 4">
    <name type="scientific">Citrus clementina</name>
    <name type="common">Clementine</name>
    <name type="synonym">Citrus deliciosa x Citrus sinensis</name>
    <dbReference type="NCBI Taxonomy" id="85681"/>
    <lineage>
        <taxon>Eukaryota</taxon>
        <taxon>Viridiplantae</taxon>
        <taxon>Streptophyta</taxon>
        <taxon>Embryophyta</taxon>
        <taxon>Tracheophyta</taxon>
        <taxon>Spermatophyta</taxon>
        <taxon>Magnoliopsida</taxon>
        <taxon>eudicotyledons</taxon>
        <taxon>Gunneridae</taxon>
        <taxon>Pentapetalae</taxon>
        <taxon>rosids</taxon>
        <taxon>malvids</taxon>
        <taxon>Sapindales</taxon>
        <taxon>Rutaceae</taxon>
        <taxon>Aurantioideae</taxon>
        <taxon>Citrus</taxon>
    </lineage>
</organism>
<evidence type="ECO:0000256" key="1">
    <source>
        <dbReference type="ARBA" id="ARBA00022614"/>
    </source>
</evidence>
<evidence type="ECO:0000313" key="4">
    <source>
        <dbReference type="Proteomes" id="UP000030687"/>
    </source>
</evidence>
<evidence type="ECO:0000313" key="3">
    <source>
        <dbReference type="EMBL" id="ESR55393.1"/>
    </source>
</evidence>
<dbReference type="AlphaFoldDB" id="V4T569"/>
<evidence type="ECO:0000256" key="2">
    <source>
        <dbReference type="ARBA" id="ARBA00022737"/>
    </source>
</evidence>
<name>V4T569_CITCL</name>
<dbReference type="KEGG" id="cic:CICLE_v10024154mg"/>
<dbReference type="Gramene" id="ESR55393">
    <property type="protein sequence ID" value="ESR55393"/>
    <property type="gene ID" value="CICLE_v10024154mg"/>
</dbReference>
<dbReference type="EMBL" id="KI536661">
    <property type="protein sequence ID" value="ESR55393.1"/>
    <property type="molecule type" value="Genomic_DNA"/>
</dbReference>
<dbReference type="Proteomes" id="UP000030687">
    <property type="component" value="Unassembled WGS sequence"/>
</dbReference>
<gene>
    <name evidence="3" type="ORF">CICLE_v10024154mg</name>
</gene>
<dbReference type="InterPro" id="IPR032675">
    <property type="entry name" value="LRR_dom_sf"/>
</dbReference>
<dbReference type="OMA" id="NIMVCIC"/>
<dbReference type="SMART" id="SM00364">
    <property type="entry name" value="LRR_BAC"/>
    <property type="match status" value="4"/>
</dbReference>
<keyword evidence="2" id="KW-0677">Repeat</keyword>
<dbReference type="SUPFAM" id="SSF52058">
    <property type="entry name" value="L domain-like"/>
    <property type="match status" value="1"/>
</dbReference>
<accession>V4T569</accession>
<dbReference type="PROSITE" id="PS51450">
    <property type="entry name" value="LRR"/>
    <property type="match status" value="1"/>
</dbReference>
<dbReference type="InterPro" id="IPR050216">
    <property type="entry name" value="LRR_domain-containing"/>
</dbReference>
<dbReference type="PANTHER" id="PTHR48051:SF1">
    <property type="entry name" value="RAS SUPPRESSOR PROTEIN 1"/>
    <property type="match status" value="1"/>
</dbReference>
<dbReference type="InterPro" id="IPR001611">
    <property type="entry name" value="Leu-rich_rpt"/>
</dbReference>
<dbReference type="PANTHER" id="PTHR48051">
    <property type="match status" value="1"/>
</dbReference>
<reference evidence="3 4" key="1">
    <citation type="submission" date="2013-10" db="EMBL/GenBank/DDBJ databases">
        <authorList>
            <consortium name="International Citrus Genome Consortium"/>
            <person name="Jenkins J."/>
            <person name="Schmutz J."/>
            <person name="Prochnik S."/>
            <person name="Rokhsar D."/>
            <person name="Gmitter F."/>
            <person name="Ollitrault P."/>
            <person name="Machado M."/>
            <person name="Talon M."/>
            <person name="Wincker P."/>
            <person name="Jaillon O."/>
            <person name="Morgante M."/>
        </authorList>
    </citation>
    <scope>NUCLEOTIDE SEQUENCE</scope>
    <source>
        <strain evidence="4">cv. Clemenules</strain>
    </source>
</reference>
<dbReference type="GO" id="GO:0005737">
    <property type="term" value="C:cytoplasm"/>
    <property type="evidence" value="ECO:0007669"/>
    <property type="project" value="TreeGrafter"/>
</dbReference>
<protein>
    <submittedName>
        <fullName evidence="3">Uncharacterized protein</fullName>
    </submittedName>
</protein>
<keyword evidence="4" id="KW-1185">Reference proteome</keyword>
<dbReference type="InParanoid" id="V4T569"/>
<sequence length="115" mass="12535">MEIPQDIGCLSSLKVLNLRGNNFQSLPASIGSVSSLKRMNLVEKKLESLPASIGCLSSLGGNIELEITCIKQLARLKTLDLRNCNTLQALPEIPVHLSNIEARNCKQLQSLPELP</sequence>
<proteinExistence type="predicted"/>
<dbReference type="Gene3D" id="3.80.10.10">
    <property type="entry name" value="Ribonuclease Inhibitor"/>
    <property type="match status" value="1"/>
</dbReference>